<keyword evidence="2" id="KW-1185">Reference proteome</keyword>
<gene>
    <name evidence="1" type="ORF">ACFS7Y_00800</name>
</gene>
<name>A0ABW6BDH6_9SPHI</name>
<organism evidence="1 2">
    <name type="scientific">Sphingobacterium bambusae</name>
    <dbReference type="NCBI Taxonomy" id="662858"/>
    <lineage>
        <taxon>Bacteria</taxon>
        <taxon>Pseudomonadati</taxon>
        <taxon>Bacteroidota</taxon>
        <taxon>Sphingobacteriia</taxon>
        <taxon>Sphingobacteriales</taxon>
        <taxon>Sphingobacteriaceae</taxon>
        <taxon>Sphingobacterium</taxon>
    </lineage>
</organism>
<dbReference type="Proteomes" id="UP001597525">
    <property type="component" value="Unassembled WGS sequence"/>
</dbReference>
<reference evidence="2" key="1">
    <citation type="journal article" date="2019" name="Int. J. Syst. Evol. Microbiol.">
        <title>The Global Catalogue of Microorganisms (GCM) 10K type strain sequencing project: providing services to taxonomists for standard genome sequencing and annotation.</title>
        <authorList>
            <consortium name="The Broad Institute Genomics Platform"/>
            <consortium name="The Broad Institute Genome Sequencing Center for Infectious Disease"/>
            <person name="Wu L."/>
            <person name="Ma J."/>
        </authorList>
    </citation>
    <scope>NUCLEOTIDE SEQUENCE [LARGE SCALE GENOMIC DNA]</scope>
    <source>
        <strain evidence="2">KCTC 22814</strain>
    </source>
</reference>
<dbReference type="EMBL" id="JBHUPB010000001">
    <property type="protein sequence ID" value="MFD2965905.1"/>
    <property type="molecule type" value="Genomic_DNA"/>
</dbReference>
<evidence type="ECO:0000313" key="2">
    <source>
        <dbReference type="Proteomes" id="UP001597525"/>
    </source>
</evidence>
<evidence type="ECO:0008006" key="3">
    <source>
        <dbReference type="Google" id="ProtNLM"/>
    </source>
</evidence>
<sequence>MSGYQSIVLTHDGFSGHVRVLTGNASAKNYYYYDPQTGTAGTIAKTDSTIRGTFGY</sequence>
<accession>A0ABW6BDH6</accession>
<protein>
    <recommendedName>
        <fullName evidence="3">RHS repeat-associated core domain-containing protein</fullName>
    </recommendedName>
</protein>
<comment type="caution">
    <text evidence="1">The sequence shown here is derived from an EMBL/GenBank/DDBJ whole genome shotgun (WGS) entry which is preliminary data.</text>
</comment>
<dbReference type="RefSeq" id="WP_320184781.1">
    <property type="nucleotide sequence ID" value="NZ_CP138332.1"/>
</dbReference>
<evidence type="ECO:0000313" key="1">
    <source>
        <dbReference type="EMBL" id="MFD2965905.1"/>
    </source>
</evidence>
<proteinExistence type="predicted"/>